<keyword evidence="9 15" id="KW-1133">Transmembrane helix</keyword>
<comment type="subcellular location">
    <subcellularLocation>
        <location evidence="1">Membrane</location>
        <topology evidence="1">Multi-pass membrane protein</topology>
    </subcellularLocation>
</comment>
<feature type="transmembrane region" description="Helical" evidence="15">
    <location>
        <begin position="1026"/>
        <end position="1048"/>
    </location>
</feature>
<dbReference type="SUPFAM" id="SSF52402">
    <property type="entry name" value="Adenine nucleotide alpha hydrolases-like"/>
    <property type="match status" value="1"/>
</dbReference>
<dbReference type="InterPro" id="IPR018108">
    <property type="entry name" value="MCP_transmembrane"/>
</dbReference>
<comment type="catalytic activity">
    <reaction evidence="13">
        <text>diphthine-[translation elongation factor 2] + NH4(+) + ATP = diphthamide-[translation elongation factor 2] + AMP + diphosphate + H(+)</text>
        <dbReference type="Rhea" id="RHEA:19753"/>
        <dbReference type="Rhea" id="RHEA-COMP:10172"/>
        <dbReference type="Rhea" id="RHEA-COMP:10174"/>
        <dbReference type="ChEBI" id="CHEBI:15378"/>
        <dbReference type="ChEBI" id="CHEBI:16692"/>
        <dbReference type="ChEBI" id="CHEBI:28938"/>
        <dbReference type="ChEBI" id="CHEBI:30616"/>
        <dbReference type="ChEBI" id="CHEBI:33019"/>
        <dbReference type="ChEBI" id="CHEBI:82696"/>
        <dbReference type="ChEBI" id="CHEBI:456215"/>
        <dbReference type="EC" id="6.3.1.14"/>
    </reaction>
</comment>
<keyword evidence="5" id="KW-0436">Ligase</keyword>
<evidence type="ECO:0000256" key="10">
    <source>
        <dbReference type="ARBA" id="ARBA00023136"/>
    </source>
</evidence>
<evidence type="ECO:0000256" key="3">
    <source>
        <dbReference type="ARBA" id="ARBA00012089"/>
    </source>
</evidence>
<dbReference type="GO" id="GO:0016020">
    <property type="term" value="C:membrane"/>
    <property type="evidence" value="ECO:0007669"/>
    <property type="project" value="UniProtKB-SubCell"/>
</dbReference>
<keyword evidence="10 14" id="KW-0472">Membrane</keyword>
<accession>A0A9P7Y1V6</accession>
<dbReference type="EMBL" id="JAHRHY010000004">
    <property type="protein sequence ID" value="KAG9070303.1"/>
    <property type="molecule type" value="Genomic_DNA"/>
</dbReference>
<keyword evidence="18" id="KW-1185">Reference proteome</keyword>
<dbReference type="PROSITE" id="PS50920">
    <property type="entry name" value="SOLCAR"/>
    <property type="match status" value="1"/>
</dbReference>
<dbReference type="Pfam" id="PF00153">
    <property type="entry name" value="Mito_carr"/>
    <property type="match status" value="1"/>
</dbReference>
<dbReference type="GO" id="GO:0017178">
    <property type="term" value="F:diphthine-ammonia ligase activity"/>
    <property type="evidence" value="ECO:0007669"/>
    <property type="project" value="UniProtKB-EC"/>
</dbReference>
<gene>
    <name evidence="17" type="ORF">KI688_009640</name>
</gene>
<dbReference type="SUPFAM" id="SSF55298">
    <property type="entry name" value="YjgF-like"/>
    <property type="match status" value="2"/>
</dbReference>
<feature type="repeat" description="Solcar" evidence="14">
    <location>
        <begin position="888"/>
        <end position="976"/>
    </location>
</feature>
<dbReference type="InterPro" id="IPR035959">
    <property type="entry name" value="RutC-like_sf"/>
</dbReference>
<dbReference type="InterPro" id="IPR023395">
    <property type="entry name" value="MCP_dom_sf"/>
</dbReference>
<evidence type="ECO:0000259" key="16">
    <source>
        <dbReference type="Pfam" id="PF01902"/>
    </source>
</evidence>
<dbReference type="InterPro" id="IPR030662">
    <property type="entry name" value="DPH6/MJ0570"/>
</dbReference>
<evidence type="ECO:0000256" key="12">
    <source>
        <dbReference type="ARBA" id="ARBA00031552"/>
    </source>
</evidence>
<keyword evidence="8" id="KW-0067">ATP-binding</keyword>
<dbReference type="Gene3D" id="3.30.1330.40">
    <property type="entry name" value="RutC-like"/>
    <property type="match status" value="2"/>
</dbReference>
<evidence type="ECO:0000256" key="14">
    <source>
        <dbReference type="PROSITE-ProRule" id="PRU00282"/>
    </source>
</evidence>
<dbReference type="Gene3D" id="3.40.50.620">
    <property type="entry name" value="HUPs"/>
    <property type="match status" value="1"/>
</dbReference>
<evidence type="ECO:0000256" key="4">
    <source>
        <dbReference type="ARBA" id="ARBA00018426"/>
    </source>
</evidence>
<evidence type="ECO:0000256" key="6">
    <source>
        <dbReference type="ARBA" id="ARBA00022692"/>
    </source>
</evidence>
<dbReference type="Gene3D" id="1.50.40.10">
    <property type="entry name" value="Mitochondrial carrier domain"/>
    <property type="match status" value="1"/>
</dbReference>
<dbReference type="OrthoDB" id="686384at2759"/>
<dbReference type="FunFam" id="3.40.50.620:FF:000145">
    <property type="entry name" value="ATP-binding domain containing protein"/>
    <property type="match status" value="1"/>
</dbReference>
<keyword evidence="7" id="KW-0547">Nucleotide-binding</keyword>
<dbReference type="NCBIfam" id="TIGR00290">
    <property type="entry name" value="MJ0570_dom"/>
    <property type="match status" value="1"/>
</dbReference>
<evidence type="ECO:0000256" key="2">
    <source>
        <dbReference type="ARBA" id="ARBA00005156"/>
    </source>
</evidence>
<dbReference type="AlphaFoldDB" id="A0A9P7Y1V6"/>
<dbReference type="PANTHER" id="PTHR12196:SF2">
    <property type="entry name" value="DIPHTHINE--AMMONIA LIGASE"/>
    <property type="match status" value="1"/>
</dbReference>
<dbReference type="Proteomes" id="UP000707451">
    <property type="component" value="Unassembled WGS sequence"/>
</dbReference>
<reference evidence="17" key="1">
    <citation type="submission" date="2021-06" db="EMBL/GenBank/DDBJ databases">
        <title>Genome Sequence of Mortierella hyaline Strain SCG-10, a Cold-Adapted, Nitrate-Reducing Fungus Isolated from Soil in Minnesota, USA.</title>
        <authorList>
            <person name="Aldossari N."/>
        </authorList>
    </citation>
    <scope>NUCLEOTIDE SEQUENCE</scope>
    <source>
        <strain evidence="17">SCG-10</strain>
    </source>
</reference>
<dbReference type="EC" id="6.3.1.14" evidence="3"/>
<dbReference type="CDD" id="cd00448">
    <property type="entry name" value="YjgF_YER057c_UK114_family"/>
    <property type="match status" value="1"/>
</dbReference>
<evidence type="ECO:0000313" key="17">
    <source>
        <dbReference type="EMBL" id="KAG9070303.1"/>
    </source>
</evidence>
<dbReference type="PANTHER" id="PTHR12196">
    <property type="entry name" value="DOMAIN OF UNKNOWN FUNCTION 71 DUF71 -CONTAINING PROTEIN"/>
    <property type="match status" value="1"/>
</dbReference>
<feature type="domain" description="Diphthamide synthase" evidence="16">
    <location>
        <begin position="4"/>
        <end position="197"/>
    </location>
</feature>
<evidence type="ECO:0000256" key="15">
    <source>
        <dbReference type="SAM" id="Phobius"/>
    </source>
</evidence>
<evidence type="ECO:0000256" key="13">
    <source>
        <dbReference type="ARBA" id="ARBA00048108"/>
    </source>
</evidence>
<dbReference type="FunFam" id="3.90.1490.10:FF:000001">
    <property type="entry name" value="Diphthine--ammonia ligase"/>
    <property type="match status" value="1"/>
</dbReference>
<sequence length="1201" mass="132613">MNELDSYMYQTVGHDVIHLYKDCLEVPLYRQEINGKPVEQGADYVKTDQDETEDLFDLLSAVKAAHPDLEAVSVGAILSNYQRIRVENVCSRLGLVALSYLWQRNQEELLNEMAQAGVNAVLIKIAAIGLKRQHLGRSIGDMFPHLCKMNQEYDLHICGEGGEYETITLDCPLFKRRIVVEESEVVIHSDDAFAQVAYLRFKKLRLEDKSEDELDSCWMSDMNLDPVWEADELMLPIEEIVHAKQAAQKHDDNSGIVTTHGTGAAQDGRSSDGTFVGHVSKFLSHESDVLCAVGGTTAFETASEGSRHLSIAEETVACLQNVQAKLEKIGLSWTEVVFMQVFVSDMADFGVVNGAYKGFFGINPPPRACVGSNLPKPCRIQVSCTAIRRGAIPTKPRQTLHVQGMSYWAPANIGPYSQATEQAYHSFIAGQIGMIPSTLDLPLPPSLAKEVAWSLRNLSQIATVRQSDLANRTALCIVYVKSTDAFGAVTAAWEYISNKKTPPPLLAISVPSLPKGGQVEWQTLIHHGKVYAEKAPVAKDDQEGDGYETDDDDMYEVDKRALHPTIMYLSHEPPSAGPGLEAAWKTRTQSWFLSPLLTALSVVQIPEASSLASLFSSLSVSDNKEGVEQQGLNKEMAQDMLAMMIMAMDRILQSHVKPAVGPGVEGGWTDVVGMSLYYHDTLLADQANHLSLVVDQLLSQYVGKSSSNVAVTLVPVQAIADHGVLALSVHAVGKAPTAYSVSEKGDKDTVRGSATVGVPTAVARSMLLQALQFWYRVPIKLFRPMRVDYLVMARAATMGIIPTPANRAAFAESQKQLSKRTQFFRATSIGMVAHAIKTQGAGFIYRQVLPPLIMNSFIGSVLYTTYIFTLPVFHPAFTYQKSRTFPPPPFPAVFMAGALAGGAQSLIAAPMDSLKVKFQVQDLAHGGKHKSMSSFAVTTLKEMGVKTVYRGFALTLVKDSLACGLFFGVFEWVKQQGYYYFIDELYGIREDMEILKVKALNELSSTTREQGPPLPTVPLDVTSRHYFLLEPTFVLLAGAAAAVAYQAVDYPLEQVKSIFYAKEAALQAEIQRNAPAAHTQHLNSSSMRSGTSISSQLYSMTWQECRSQAQSSGGWRRFLYANFAWTAIRAVPAASVGFLVFELMKRKLDARRYESEDREMESYLDQMMAERDAERRAEWILAREMEERERIEGRGVGVEVM</sequence>
<evidence type="ECO:0000256" key="5">
    <source>
        <dbReference type="ARBA" id="ARBA00022598"/>
    </source>
</evidence>
<name>A0A9P7Y1V6_9FUNG</name>
<proteinExistence type="predicted"/>
<keyword evidence="6 14" id="KW-0812">Transmembrane</keyword>
<evidence type="ECO:0000256" key="8">
    <source>
        <dbReference type="ARBA" id="ARBA00022840"/>
    </source>
</evidence>
<dbReference type="GO" id="GO:0017183">
    <property type="term" value="P:protein histidyl modification to diphthamide"/>
    <property type="evidence" value="ECO:0007669"/>
    <property type="project" value="TreeGrafter"/>
</dbReference>
<evidence type="ECO:0000256" key="9">
    <source>
        <dbReference type="ARBA" id="ARBA00022989"/>
    </source>
</evidence>
<dbReference type="SUPFAM" id="SSF103506">
    <property type="entry name" value="Mitochondrial carrier"/>
    <property type="match status" value="1"/>
</dbReference>
<dbReference type="Pfam" id="PF01042">
    <property type="entry name" value="Ribonuc_L-PSP"/>
    <property type="match status" value="2"/>
</dbReference>
<dbReference type="InterPro" id="IPR006175">
    <property type="entry name" value="YjgF/YER057c/UK114"/>
</dbReference>
<organism evidence="17 18">
    <name type="scientific">Linnemannia hyalina</name>
    <dbReference type="NCBI Taxonomy" id="64524"/>
    <lineage>
        <taxon>Eukaryota</taxon>
        <taxon>Fungi</taxon>
        <taxon>Fungi incertae sedis</taxon>
        <taxon>Mucoromycota</taxon>
        <taxon>Mortierellomycotina</taxon>
        <taxon>Mortierellomycetes</taxon>
        <taxon>Mortierellales</taxon>
        <taxon>Mortierellaceae</taxon>
        <taxon>Linnemannia</taxon>
    </lineage>
</organism>
<dbReference type="InterPro" id="IPR014729">
    <property type="entry name" value="Rossmann-like_a/b/a_fold"/>
</dbReference>
<comment type="caution">
    <text evidence="17">The sequence shown here is derived from an EMBL/GenBank/DDBJ whole genome shotgun (WGS) entry which is preliminary data.</text>
</comment>
<feature type="transmembrane region" description="Helical" evidence="15">
    <location>
        <begin position="857"/>
        <end position="877"/>
    </location>
</feature>
<comment type="pathway">
    <text evidence="2">Protein modification; peptidyl-diphthamide biosynthesis.</text>
</comment>
<evidence type="ECO:0000256" key="11">
    <source>
        <dbReference type="ARBA" id="ARBA00029814"/>
    </source>
</evidence>
<protein>
    <recommendedName>
        <fullName evidence="4">Diphthine--ammonia ligase</fullName>
        <ecNumber evidence="3">6.3.1.14</ecNumber>
    </recommendedName>
    <alternativeName>
        <fullName evidence="11">Diphthamide synthase</fullName>
    </alternativeName>
    <alternativeName>
        <fullName evidence="12">Diphthamide synthetase</fullName>
    </alternativeName>
</protein>
<dbReference type="InterPro" id="IPR002761">
    <property type="entry name" value="Diphthami_syn_dom"/>
</dbReference>
<evidence type="ECO:0000256" key="1">
    <source>
        <dbReference type="ARBA" id="ARBA00004141"/>
    </source>
</evidence>
<dbReference type="Pfam" id="PF01902">
    <property type="entry name" value="Diphthami_syn_2"/>
    <property type="match status" value="1"/>
</dbReference>
<dbReference type="CDD" id="cd01994">
    <property type="entry name" value="AANH_PF0828-like"/>
    <property type="match status" value="1"/>
</dbReference>
<evidence type="ECO:0000256" key="7">
    <source>
        <dbReference type="ARBA" id="ARBA00022741"/>
    </source>
</evidence>
<dbReference type="GO" id="GO:0005524">
    <property type="term" value="F:ATP binding"/>
    <property type="evidence" value="ECO:0007669"/>
    <property type="project" value="UniProtKB-KW"/>
</dbReference>
<evidence type="ECO:0000313" key="18">
    <source>
        <dbReference type="Proteomes" id="UP000707451"/>
    </source>
</evidence>
<feature type="transmembrane region" description="Helical" evidence="15">
    <location>
        <begin position="1123"/>
        <end position="1144"/>
    </location>
</feature>
<dbReference type="Gene3D" id="3.90.1490.10">
    <property type="entry name" value="putative n-type atp pyrophosphatase, domain 2"/>
    <property type="match status" value="1"/>
</dbReference>